<dbReference type="InterPro" id="IPR028816">
    <property type="entry name" value="Caprin"/>
</dbReference>
<organism evidence="4 5">
    <name type="scientific">Clavelina lepadiformis</name>
    <name type="common">Light-bulb sea squirt</name>
    <name type="synonym">Ascidia lepadiformis</name>
    <dbReference type="NCBI Taxonomy" id="159417"/>
    <lineage>
        <taxon>Eukaryota</taxon>
        <taxon>Metazoa</taxon>
        <taxon>Chordata</taxon>
        <taxon>Tunicata</taxon>
        <taxon>Ascidiacea</taxon>
        <taxon>Aplousobranchia</taxon>
        <taxon>Clavelinidae</taxon>
        <taxon>Clavelina</taxon>
    </lineage>
</organism>
<feature type="domain" description="Caprin-1 dimerization" evidence="3">
    <location>
        <begin position="109"/>
        <end position="225"/>
    </location>
</feature>
<dbReference type="InterPro" id="IPR041637">
    <property type="entry name" value="Caprin-1_dimer"/>
</dbReference>
<evidence type="ECO:0000313" key="4">
    <source>
        <dbReference type="EMBL" id="CAK8696791.1"/>
    </source>
</evidence>
<feature type="compositionally biased region" description="Polar residues" evidence="2">
    <location>
        <begin position="746"/>
        <end position="755"/>
    </location>
</feature>
<feature type="compositionally biased region" description="Basic and acidic residues" evidence="2">
    <location>
        <begin position="667"/>
        <end position="677"/>
    </location>
</feature>
<feature type="compositionally biased region" description="Polar residues" evidence="2">
    <location>
        <begin position="701"/>
        <end position="715"/>
    </location>
</feature>
<dbReference type="Pfam" id="PF18293">
    <property type="entry name" value="Caprin-1_dimer"/>
    <property type="match status" value="1"/>
</dbReference>
<feature type="compositionally biased region" description="Polar residues" evidence="2">
    <location>
        <begin position="553"/>
        <end position="568"/>
    </location>
</feature>
<feature type="compositionally biased region" description="Polar residues" evidence="2">
    <location>
        <begin position="831"/>
        <end position="846"/>
    </location>
</feature>
<dbReference type="PANTHER" id="PTHR22922">
    <property type="entry name" value="GPI-ANCHORED PROTEIN P137"/>
    <property type="match status" value="1"/>
</dbReference>
<feature type="compositionally biased region" description="Polar residues" evidence="2">
    <location>
        <begin position="407"/>
        <end position="433"/>
    </location>
</feature>
<feature type="compositionally biased region" description="Polar residues" evidence="2">
    <location>
        <begin position="442"/>
        <end position="470"/>
    </location>
</feature>
<feature type="compositionally biased region" description="Polar residues" evidence="2">
    <location>
        <begin position="585"/>
        <end position="597"/>
    </location>
</feature>
<name>A0ABP0GYH5_CLALP</name>
<evidence type="ECO:0000313" key="5">
    <source>
        <dbReference type="Proteomes" id="UP001642483"/>
    </source>
</evidence>
<sequence>MVFENSSTLPMAMSKSVTSTNYEIIAQDPLKHVLTVVEKKIRNLDKRKVKLDGYRKMVAEGVALDPDQDSAVSKYDEVIGSLEFAKEICKVFSCLSLEVNKTQQLVEQREKISKEENDLSRSQFVAKSLCILRLFSSQQQIQQDFLKGKRNAEVLVQSEMDLLLRFCSSCLGLSEGKGDNLLDEADRCGEHLNQLYDASTEAICGSSYDVVHGIFTRICSCGYFEELPEFCGNVDAADVPNADDLSETSTSSLDDDDNEYADEQNQLPKEGIEFSSSSALNQNSNINETAQPFSEINQDSSFCKTDYPTELSSLQSGENRKPSIPFTDASHANEDVMNAIQPNSINFVSFQYDETQNKTTQQLVPTTSMRPTHTIEEVLADVQGEYNFLQDSMIEVKGPQANVLNDNTNINQLNTTNPHNSVLQSSPFLSANTAPEKDNSYKTEQNISSNDLNFQPTHHLSNPNSNNAFSSVYADQETDDSYAANRLSQGSESNITSQVDNLGMGQTTFGNSENSYDRSNTSANFGQSLHSLDSYKTVQSDVNMVKTVPDSTYGSSPFNSMPGSSPQPFDSALGGNSIPDPIPLPSSQQMASQTLATSDPPAAHIPFPNEKLSGYKSYNSEPSTTENSNGSLPQDDATSAFNSVAEHHMSAGDAEAASLSLNQLEPKSQDDISKNTDEGSSVANKNTSANLSSSNKSSANQPYSGSRQNRMQTGYSGPAGNYRGNHMSRQQGQGMSGFYQRGGNYRPNSNRSYGNFDSMGHPKHFGGPGGGYQQHPQAIPPFNSQYSRPQDNGGYGGMQRRGGGGSGPNRGGGGRGYSSRGNMRNGGPGNYNRSRTFRPQNADQTT</sequence>
<feature type="compositionally biased region" description="Gly residues" evidence="2">
    <location>
        <begin position="793"/>
        <end position="816"/>
    </location>
</feature>
<feature type="compositionally biased region" description="Polar residues" evidence="2">
    <location>
        <begin position="616"/>
        <end position="642"/>
    </location>
</feature>
<protein>
    <recommendedName>
        <fullName evidence="3">Caprin-1 dimerization domain-containing protein</fullName>
    </recommendedName>
</protein>
<feature type="compositionally biased region" description="Low complexity" evidence="2">
    <location>
        <begin position="683"/>
        <end position="700"/>
    </location>
</feature>
<comment type="similarity">
    <text evidence="1">Belongs to the caprin family.</text>
</comment>
<feature type="region of interest" description="Disordered" evidence="2">
    <location>
        <begin position="242"/>
        <end position="261"/>
    </location>
</feature>
<evidence type="ECO:0000256" key="2">
    <source>
        <dbReference type="SAM" id="MobiDB-lite"/>
    </source>
</evidence>
<gene>
    <name evidence="4" type="ORF">CVLEPA_LOCUS30110</name>
</gene>
<keyword evidence="5" id="KW-1185">Reference proteome</keyword>
<evidence type="ECO:0000259" key="3">
    <source>
        <dbReference type="Pfam" id="PF18293"/>
    </source>
</evidence>
<evidence type="ECO:0000256" key="1">
    <source>
        <dbReference type="ARBA" id="ARBA00007950"/>
    </source>
</evidence>
<accession>A0ABP0GYH5</accession>
<dbReference type="EMBL" id="CAWYQH010000163">
    <property type="protein sequence ID" value="CAK8696791.1"/>
    <property type="molecule type" value="Genomic_DNA"/>
</dbReference>
<feature type="compositionally biased region" description="Low complexity" evidence="2">
    <location>
        <begin position="242"/>
        <end position="252"/>
    </location>
</feature>
<dbReference type="Proteomes" id="UP001642483">
    <property type="component" value="Unassembled WGS sequence"/>
</dbReference>
<reference evidence="4 5" key="1">
    <citation type="submission" date="2024-02" db="EMBL/GenBank/DDBJ databases">
        <authorList>
            <person name="Daric V."/>
            <person name="Darras S."/>
        </authorList>
    </citation>
    <scope>NUCLEOTIDE SEQUENCE [LARGE SCALE GENOMIC DNA]</scope>
</reference>
<feature type="region of interest" description="Disordered" evidence="2">
    <location>
        <begin position="487"/>
        <end position="522"/>
    </location>
</feature>
<feature type="region of interest" description="Disordered" evidence="2">
    <location>
        <begin position="553"/>
        <end position="846"/>
    </location>
</feature>
<dbReference type="PANTHER" id="PTHR22922:SF19">
    <property type="entry name" value="CAPRIN HOMOLOG"/>
    <property type="match status" value="1"/>
</dbReference>
<comment type="caution">
    <text evidence="4">The sequence shown here is derived from an EMBL/GenBank/DDBJ whole genome shotgun (WGS) entry which is preliminary data.</text>
</comment>
<proteinExistence type="inferred from homology"/>
<feature type="region of interest" description="Disordered" evidence="2">
    <location>
        <begin position="407"/>
        <end position="470"/>
    </location>
</feature>